<evidence type="ECO:0000313" key="1">
    <source>
        <dbReference type="EMBL" id="CAB4367996.1"/>
    </source>
</evidence>
<name>A0A6J6AIZ4_9ZZZZ</name>
<dbReference type="AlphaFoldDB" id="A0A6J6AIZ4"/>
<proteinExistence type="predicted"/>
<accession>A0A6J6AIZ4</accession>
<gene>
    <name evidence="1" type="ORF">UFOPK4179_00790</name>
    <name evidence="2" type="ORF">UFOPK4179_01276</name>
</gene>
<dbReference type="EMBL" id="CAETWZ010000069">
    <property type="protein sequence ID" value="CAB4367996.1"/>
    <property type="molecule type" value="Genomic_DNA"/>
</dbReference>
<protein>
    <submittedName>
        <fullName evidence="2">Unannotated protein</fullName>
    </submittedName>
</protein>
<organism evidence="2">
    <name type="scientific">freshwater metagenome</name>
    <dbReference type="NCBI Taxonomy" id="449393"/>
    <lineage>
        <taxon>unclassified sequences</taxon>
        <taxon>metagenomes</taxon>
        <taxon>ecological metagenomes</taxon>
    </lineage>
</organism>
<reference evidence="2" key="1">
    <citation type="submission" date="2020-05" db="EMBL/GenBank/DDBJ databases">
        <authorList>
            <person name="Chiriac C."/>
            <person name="Salcher M."/>
            <person name="Ghai R."/>
            <person name="Kavagutti S V."/>
        </authorList>
    </citation>
    <scope>NUCLEOTIDE SEQUENCE</scope>
</reference>
<evidence type="ECO:0000313" key="2">
    <source>
        <dbReference type="EMBL" id="CAB4368474.1"/>
    </source>
</evidence>
<sequence>MQLKASPEVMLVARTLGTLVGRNRGVLKRSPN</sequence>
<dbReference type="EMBL" id="CAETWZ010000165">
    <property type="protein sequence ID" value="CAB4368474.1"/>
    <property type="molecule type" value="Genomic_DNA"/>
</dbReference>